<dbReference type="PANTHER" id="PTHR19143:SF327">
    <property type="entry name" value="FI21813P1-RELATED"/>
    <property type="match status" value="1"/>
</dbReference>
<dbReference type="SUPFAM" id="SSF56436">
    <property type="entry name" value="C-type lectin-like"/>
    <property type="match status" value="1"/>
</dbReference>
<dbReference type="PROSITE" id="PS00514">
    <property type="entry name" value="FIBRINOGEN_C_1"/>
    <property type="match status" value="1"/>
</dbReference>
<accession>A0A7I4XXE9</accession>
<organism evidence="5 6">
    <name type="scientific">Haemonchus contortus</name>
    <name type="common">Barber pole worm</name>
    <dbReference type="NCBI Taxonomy" id="6289"/>
    <lineage>
        <taxon>Eukaryota</taxon>
        <taxon>Metazoa</taxon>
        <taxon>Ecdysozoa</taxon>
        <taxon>Nematoda</taxon>
        <taxon>Chromadorea</taxon>
        <taxon>Rhabditida</taxon>
        <taxon>Rhabditina</taxon>
        <taxon>Rhabditomorpha</taxon>
        <taxon>Strongyloidea</taxon>
        <taxon>Trichostrongylidae</taxon>
        <taxon>Haemonchus</taxon>
    </lineage>
</organism>
<dbReference type="InterPro" id="IPR002181">
    <property type="entry name" value="Fibrinogen_a/b/g_C_dom"/>
</dbReference>
<sequence>MGTIIHTTHSRGRTSAPMERLLQLFLSLLTIVVVSGITCVQLNSRNHCIHKGPDERSWEMSEAYCESRSGHLTSIHNQKDIAAIKTLNGDKKCPSYWTAGQCRHGKCTWKDDSPFDFRKFEKKQSPSPYRCIYSSFEKGSWGTGDCTKARCFVCETSKVMSDCADWYKAGYRDDGVYSIVVNDKPYNVFCDMTTAGGGWLVIQRRVNDSDPFWNHSWDEYRNGFGKVGSNTTFWLGNEVLHQLTYKDPKVTLRVEMRGDRTKNSKNPKGFWWNNYFKFRVGSEETDYTLERLYMDRRKIQGNASTGWYDMTRSVGAKFSTVDKINDPRPDCVTKHKMGGWWLNNCAMASLNGAYEVSKSANLHGLFWMWNGTINTIRPRRTTMMIRPDGKISNDTFT</sequence>
<dbReference type="InterPro" id="IPR050373">
    <property type="entry name" value="Fibrinogen_C-term_domain"/>
</dbReference>
<dbReference type="InterPro" id="IPR001304">
    <property type="entry name" value="C-type_lectin-like"/>
</dbReference>
<evidence type="ECO:0000313" key="5">
    <source>
        <dbReference type="Proteomes" id="UP000025227"/>
    </source>
</evidence>
<dbReference type="PROSITE" id="PS51406">
    <property type="entry name" value="FIBRINOGEN_C_2"/>
    <property type="match status" value="1"/>
</dbReference>
<dbReference type="Proteomes" id="UP000025227">
    <property type="component" value="Unplaced"/>
</dbReference>
<dbReference type="InterPro" id="IPR036056">
    <property type="entry name" value="Fibrinogen-like_C"/>
</dbReference>
<feature type="signal peptide" evidence="2">
    <location>
        <begin position="1"/>
        <end position="36"/>
    </location>
</feature>
<dbReference type="InterPro" id="IPR016186">
    <property type="entry name" value="C-type_lectin-like/link_sf"/>
</dbReference>
<proteinExistence type="predicted"/>
<dbReference type="InterPro" id="IPR016187">
    <property type="entry name" value="CTDL_fold"/>
</dbReference>
<dbReference type="AlphaFoldDB" id="A0A7I4XXE9"/>
<protein>
    <submittedName>
        <fullName evidence="6">Fibrinogen C-terminal domain-containing protein</fullName>
    </submittedName>
</protein>
<feature type="domain" description="C-type lectin" evidence="3">
    <location>
        <begin position="44"/>
        <end position="155"/>
    </location>
</feature>
<keyword evidence="5" id="KW-1185">Reference proteome</keyword>
<dbReference type="InterPro" id="IPR020837">
    <property type="entry name" value="Fibrinogen_CS"/>
</dbReference>
<dbReference type="PROSITE" id="PS50041">
    <property type="entry name" value="C_TYPE_LECTIN_2"/>
    <property type="match status" value="1"/>
</dbReference>
<dbReference type="WBParaSite" id="HCON_00024415-00001">
    <property type="protein sequence ID" value="HCON_00024415-00001"/>
    <property type="gene ID" value="HCON_00024415"/>
</dbReference>
<evidence type="ECO:0000259" key="3">
    <source>
        <dbReference type="PROSITE" id="PS50041"/>
    </source>
</evidence>
<dbReference type="OrthoDB" id="7972392at2759"/>
<dbReference type="SUPFAM" id="SSF56496">
    <property type="entry name" value="Fibrinogen C-terminal domain-like"/>
    <property type="match status" value="1"/>
</dbReference>
<reference evidence="6" key="1">
    <citation type="submission" date="2020-12" db="UniProtKB">
        <authorList>
            <consortium name="WormBaseParasite"/>
        </authorList>
    </citation>
    <scope>IDENTIFICATION</scope>
    <source>
        <strain evidence="6">MHco3</strain>
    </source>
</reference>
<dbReference type="GO" id="GO:0005615">
    <property type="term" value="C:extracellular space"/>
    <property type="evidence" value="ECO:0007669"/>
    <property type="project" value="TreeGrafter"/>
</dbReference>
<dbReference type="OMA" id="CTKARCF"/>
<dbReference type="SMART" id="SM00034">
    <property type="entry name" value="CLECT"/>
    <property type="match status" value="1"/>
</dbReference>
<dbReference type="CDD" id="cd00037">
    <property type="entry name" value="CLECT"/>
    <property type="match status" value="1"/>
</dbReference>
<keyword evidence="1" id="KW-1015">Disulfide bond</keyword>
<dbReference type="NCBIfam" id="NF040941">
    <property type="entry name" value="GGGWT_bact"/>
    <property type="match status" value="1"/>
</dbReference>
<evidence type="ECO:0000313" key="6">
    <source>
        <dbReference type="WBParaSite" id="HCON_00024415-00001"/>
    </source>
</evidence>
<dbReference type="SMART" id="SM00186">
    <property type="entry name" value="FBG"/>
    <property type="match status" value="1"/>
</dbReference>
<dbReference type="InterPro" id="IPR014716">
    <property type="entry name" value="Fibrinogen_a/b/g_C_1"/>
</dbReference>
<keyword evidence="2" id="KW-0732">Signal</keyword>
<dbReference type="Gene3D" id="3.90.215.10">
    <property type="entry name" value="Gamma Fibrinogen, chain A, domain 1"/>
    <property type="match status" value="1"/>
</dbReference>
<feature type="domain" description="Fibrinogen C-terminal" evidence="4">
    <location>
        <begin position="154"/>
        <end position="389"/>
    </location>
</feature>
<evidence type="ECO:0000256" key="2">
    <source>
        <dbReference type="SAM" id="SignalP"/>
    </source>
</evidence>
<dbReference type="Pfam" id="PF00059">
    <property type="entry name" value="Lectin_C"/>
    <property type="match status" value="1"/>
</dbReference>
<name>A0A7I4XXE9_HAECO</name>
<evidence type="ECO:0000259" key="4">
    <source>
        <dbReference type="PROSITE" id="PS51406"/>
    </source>
</evidence>
<dbReference type="Pfam" id="PF00147">
    <property type="entry name" value="Fibrinogen_C"/>
    <property type="match status" value="1"/>
</dbReference>
<dbReference type="PANTHER" id="PTHR19143">
    <property type="entry name" value="FIBRINOGEN/TENASCIN/ANGIOPOEITIN"/>
    <property type="match status" value="1"/>
</dbReference>
<dbReference type="Gene3D" id="3.10.100.10">
    <property type="entry name" value="Mannose-Binding Protein A, subunit A"/>
    <property type="match status" value="1"/>
</dbReference>
<evidence type="ECO:0000256" key="1">
    <source>
        <dbReference type="ARBA" id="ARBA00023157"/>
    </source>
</evidence>
<feature type="chain" id="PRO_5029821184" evidence="2">
    <location>
        <begin position="37"/>
        <end position="397"/>
    </location>
</feature>